<comment type="similarity">
    <text evidence="2">Belongs to the parathyroid hormone family.</text>
</comment>
<comment type="subcellular location">
    <subcellularLocation>
        <location evidence="1">Secreted</location>
    </subcellularLocation>
</comment>
<proteinExistence type="inferred from homology"/>
<dbReference type="Proteomes" id="UP001318040">
    <property type="component" value="Chromosome 21"/>
</dbReference>
<protein>
    <submittedName>
        <fullName evidence="9">Uncharacterized protein LOC116944462</fullName>
    </submittedName>
</protein>
<evidence type="ECO:0000256" key="1">
    <source>
        <dbReference type="ARBA" id="ARBA00004613"/>
    </source>
</evidence>
<dbReference type="Pfam" id="PF01279">
    <property type="entry name" value="Parathyroid"/>
    <property type="match status" value="1"/>
</dbReference>
<keyword evidence="4" id="KW-0165">Cleavage on pair of basic residues</keyword>
<feature type="region of interest" description="Disordered" evidence="6">
    <location>
        <begin position="91"/>
        <end position="127"/>
    </location>
</feature>
<accession>A0AAJ7WXU3</accession>
<dbReference type="KEGG" id="pmrn:116944462"/>
<keyword evidence="5" id="KW-0372">Hormone</keyword>
<gene>
    <name evidence="9" type="primary">LOC116944462</name>
</gene>
<name>A0AAJ7WXU3_PETMA</name>
<keyword evidence="7" id="KW-0732">Signal</keyword>
<evidence type="ECO:0000313" key="9">
    <source>
        <dbReference type="RefSeq" id="XP_032813980.1"/>
    </source>
</evidence>
<evidence type="ECO:0000256" key="5">
    <source>
        <dbReference type="ARBA" id="ARBA00022702"/>
    </source>
</evidence>
<evidence type="ECO:0000256" key="2">
    <source>
        <dbReference type="ARBA" id="ARBA00006307"/>
    </source>
</evidence>
<dbReference type="InterPro" id="IPR001415">
    <property type="entry name" value="PTH/PTH-rel"/>
</dbReference>
<organism evidence="8 9">
    <name type="scientific">Petromyzon marinus</name>
    <name type="common">Sea lamprey</name>
    <dbReference type="NCBI Taxonomy" id="7757"/>
    <lineage>
        <taxon>Eukaryota</taxon>
        <taxon>Metazoa</taxon>
        <taxon>Chordata</taxon>
        <taxon>Craniata</taxon>
        <taxon>Vertebrata</taxon>
        <taxon>Cyclostomata</taxon>
        <taxon>Hyperoartia</taxon>
        <taxon>Petromyzontiformes</taxon>
        <taxon>Petromyzontidae</taxon>
        <taxon>Petromyzon</taxon>
    </lineage>
</organism>
<dbReference type="GO" id="GO:0005179">
    <property type="term" value="F:hormone activity"/>
    <property type="evidence" value="ECO:0007669"/>
    <property type="project" value="UniProtKB-KW"/>
</dbReference>
<keyword evidence="3" id="KW-0964">Secreted</keyword>
<sequence>MRQLIKMGRNSLLLLWLLSLVAHLAGATPVGLPRGVAGPRSAMRPCGLEEEAARLATHESPVRAGPGSSTAPISFNPTGLVLMWRLGERAEEEEEERSSSRSSRSGRGDRASGVRRVQRRRSVTEKQLMNDKAHNLYARQRQLWLKSVMGHLNTARRGLPAGAAFHDWMGGALGLDEVAPSGDLAASSSSSSWVDAFGSEESPDFRGENGA</sequence>
<feature type="signal peptide" evidence="7">
    <location>
        <begin position="1"/>
        <end position="27"/>
    </location>
</feature>
<keyword evidence="8" id="KW-1185">Reference proteome</keyword>
<feature type="region of interest" description="Disordered" evidence="6">
    <location>
        <begin position="184"/>
        <end position="211"/>
    </location>
</feature>
<dbReference type="AlphaFoldDB" id="A0AAJ7WXU3"/>
<evidence type="ECO:0000256" key="3">
    <source>
        <dbReference type="ARBA" id="ARBA00022525"/>
    </source>
</evidence>
<evidence type="ECO:0000256" key="4">
    <source>
        <dbReference type="ARBA" id="ARBA00022685"/>
    </source>
</evidence>
<evidence type="ECO:0000256" key="7">
    <source>
        <dbReference type="SAM" id="SignalP"/>
    </source>
</evidence>
<dbReference type="RefSeq" id="XP_032813980.1">
    <property type="nucleotide sequence ID" value="XM_032958089.1"/>
</dbReference>
<reference evidence="9" key="1">
    <citation type="submission" date="2025-08" db="UniProtKB">
        <authorList>
            <consortium name="RefSeq"/>
        </authorList>
    </citation>
    <scope>IDENTIFICATION</scope>
    <source>
        <tissue evidence="9">Sperm</tissue>
    </source>
</reference>
<feature type="chain" id="PRO_5042511704" evidence="7">
    <location>
        <begin position="28"/>
        <end position="211"/>
    </location>
</feature>
<feature type="region of interest" description="Disordered" evidence="6">
    <location>
        <begin position="54"/>
        <end position="75"/>
    </location>
</feature>
<evidence type="ECO:0000313" key="8">
    <source>
        <dbReference type="Proteomes" id="UP001318040"/>
    </source>
</evidence>
<dbReference type="GO" id="GO:0005576">
    <property type="term" value="C:extracellular region"/>
    <property type="evidence" value="ECO:0007669"/>
    <property type="project" value="UniProtKB-SubCell"/>
</dbReference>
<evidence type="ECO:0000256" key="6">
    <source>
        <dbReference type="SAM" id="MobiDB-lite"/>
    </source>
</evidence>